<name>A0A2K3CX56_CHLRE</name>
<dbReference type="GO" id="GO:0010387">
    <property type="term" value="P:COP9 signalosome assembly"/>
    <property type="evidence" value="ECO:0007669"/>
    <property type="project" value="InterPro"/>
</dbReference>
<dbReference type="PANTHER" id="PTHR13339:SF0">
    <property type="entry name" value="COP9 SIGNALOSOME COMPLEX SUBUNIT 8"/>
    <property type="match status" value="1"/>
</dbReference>
<evidence type="ECO:0000313" key="3">
    <source>
        <dbReference type="Proteomes" id="UP000006906"/>
    </source>
</evidence>
<dbReference type="InParanoid" id="A0A2K3CX56"/>
<dbReference type="ExpressionAtlas" id="A0A2K3CX56">
    <property type="expression patterns" value="baseline and differential"/>
</dbReference>
<reference evidence="2 3" key="1">
    <citation type="journal article" date="2007" name="Science">
        <title>The Chlamydomonas genome reveals the evolution of key animal and plant functions.</title>
        <authorList>
            <person name="Merchant S.S."/>
            <person name="Prochnik S.E."/>
            <person name="Vallon O."/>
            <person name="Harris E.H."/>
            <person name="Karpowicz S.J."/>
            <person name="Witman G.B."/>
            <person name="Terry A."/>
            <person name="Salamov A."/>
            <person name="Fritz-Laylin L.K."/>
            <person name="Marechal-Drouard L."/>
            <person name="Marshall W.F."/>
            <person name="Qu L.H."/>
            <person name="Nelson D.R."/>
            <person name="Sanderfoot A.A."/>
            <person name="Spalding M.H."/>
            <person name="Kapitonov V.V."/>
            <person name="Ren Q."/>
            <person name="Ferris P."/>
            <person name="Lindquist E."/>
            <person name="Shapiro H."/>
            <person name="Lucas S.M."/>
            <person name="Grimwood J."/>
            <person name="Schmutz J."/>
            <person name="Cardol P."/>
            <person name="Cerutti H."/>
            <person name="Chanfreau G."/>
            <person name="Chen C.L."/>
            <person name="Cognat V."/>
            <person name="Croft M.T."/>
            <person name="Dent R."/>
            <person name="Dutcher S."/>
            <person name="Fernandez E."/>
            <person name="Fukuzawa H."/>
            <person name="Gonzalez-Ballester D."/>
            <person name="Gonzalez-Halphen D."/>
            <person name="Hallmann A."/>
            <person name="Hanikenne M."/>
            <person name="Hippler M."/>
            <person name="Inwood W."/>
            <person name="Jabbari K."/>
            <person name="Kalanon M."/>
            <person name="Kuras R."/>
            <person name="Lefebvre P.A."/>
            <person name="Lemaire S.D."/>
            <person name="Lobanov A.V."/>
            <person name="Lohr M."/>
            <person name="Manuell A."/>
            <person name="Meier I."/>
            <person name="Mets L."/>
            <person name="Mittag M."/>
            <person name="Mittelmeier T."/>
            <person name="Moroney J.V."/>
            <person name="Moseley J."/>
            <person name="Napoli C."/>
            <person name="Nedelcu A.M."/>
            <person name="Niyogi K."/>
            <person name="Novoselov S.V."/>
            <person name="Paulsen I.T."/>
            <person name="Pazour G."/>
            <person name="Purton S."/>
            <person name="Ral J.P."/>
            <person name="Riano-Pachon D.M."/>
            <person name="Riekhof W."/>
            <person name="Rymarquis L."/>
            <person name="Schroda M."/>
            <person name="Stern D."/>
            <person name="Umen J."/>
            <person name="Willows R."/>
            <person name="Wilson N."/>
            <person name="Zimmer S.L."/>
            <person name="Allmer J."/>
            <person name="Balk J."/>
            <person name="Bisova K."/>
            <person name="Chen C.J."/>
            <person name="Elias M."/>
            <person name="Gendler K."/>
            <person name="Hauser C."/>
            <person name="Lamb M.R."/>
            <person name="Ledford H."/>
            <person name="Long J.C."/>
            <person name="Minagawa J."/>
            <person name="Page M.D."/>
            <person name="Pan J."/>
            <person name="Pootakham W."/>
            <person name="Roje S."/>
            <person name="Rose A."/>
            <person name="Stahlberg E."/>
            <person name="Terauchi A.M."/>
            <person name="Yang P."/>
            <person name="Ball S."/>
            <person name="Bowler C."/>
            <person name="Dieckmann C.L."/>
            <person name="Gladyshev V.N."/>
            <person name="Green P."/>
            <person name="Jorgensen R."/>
            <person name="Mayfield S."/>
            <person name="Mueller-Roeber B."/>
            <person name="Rajamani S."/>
            <person name="Sayre R.T."/>
            <person name="Brokstein P."/>
            <person name="Dubchak I."/>
            <person name="Goodstein D."/>
            <person name="Hornick L."/>
            <person name="Huang Y.W."/>
            <person name="Jhaveri J."/>
            <person name="Luo Y."/>
            <person name="Martinez D."/>
            <person name="Ngau W.C."/>
            <person name="Otillar B."/>
            <person name="Poliakov A."/>
            <person name="Porter A."/>
            <person name="Szajkowski L."/>
            <person name="Werner G."/>
            <person name="Zhou K."/>
            <person name="Grigoriev I.V."/>
            <person name="Rokhsar D.S."/>
            <person name="Grossman A.R."/>
        </authorList>
    </citation>
    <scope>NUCLEOTIDE SEQUENCE [LARGE SCALE GENOMIC DNA]</scope>
    <source>
        <strain evidence="3">CC-503</strain>
    </source>
</reference>
<sequence>MKLRPRPSFTSPLARFRRCSCLSIIFWEGEEAGAHDVIQHPALLASLYMAGVGADVARNITELRLEGPLELPTLVTVALVLAGTLRHVRILALDTQLCGMGSYSFNNMHALHTTLRAAFPALEELNLPARACLRGLEAFAGSHLHTVRVMAESPGSLRMSHVRSLVQLPQLLQLDLDGGDWDACWSGDSDDDVWDDEKADSPAGAAELPLGDASDEETFREMEEEQVWDLWALRRLLVSPPPALERLRWLAEPRQEVGFAGGRIACVDLHGGADGPDLHRAAATLLPALAATGRRLPLLKVNYLVGYPADVISQLQPHTPFSRLLAATDRVELGHLSMVDGTAAEAAAALQAVVRAVGGMPEELQYGRHGHWRLSLQTQPRYSGGAGGHSQAAGSAATAAAPAAVMLAEVTAQQVLERAAARMWDTAEAEAAAAMARAEAAEAAYVAENSWHRREELARMYILLRGPFVWQRTCGPDGAASGGGAARLKEWLESLVARSPPPATAAAAAVAPGSPAGTAAAAEAPGEVKVRRCSFAACGSGSAVAVVWCDDPIAALQLYRAAAAAAAGEAPGCLQVSVCKEGADEDWTPVIHAVIRELWDDHLGSAPVMAMPTGTAAAAGQGLAARGAPEAGGVSAGQGGVAARRDGAAVGQCRAAVGRDEAMALECDLQVLQRLLLLAEQALKAVGKLQMDSSQLAGLWACEA</sequence>
<evidence type="ECO:0000256" key="1">
    <source>
        <dbReference type="ARBA" id="ARBA00022490"/>
    </source>
</evidence>
<dbReference type="GO" id="GO:0008180">
    <property type="term" value="C:COP9 signalosome"/>
    <property type="evidence" value="ECO:0007669"/>
    <property type="project" value="InterPro"/>
</dbReference>
<dbReference type="Gramene" id="PNW72850">
    <property type="protein sequence ID" value="PNW72850"/>
    <property type="gene ID" value="CHLRE_14g608900v5"/>
</dbReference>
<keyword evidence="1" id="KW-0963">Cytoplasm</keyword>
<keyword evidence="3" id="KW-1185">Reference proteome</keyword>
<dbReference type="AlphaFoldDB" id="A0A2K3CX56"/>
<evidence type="ECO:0000313" key="2">
    <source>
        <dbReference type="EMBL" id="PNW72850.1"/>
    </source>
</evidence>
<gene>
    <name evidence="2" type="ORF">CHLRE_14g608900v5</name>
</gene>
<dbReference type="GeneID" id="5726904"/>
<dbReference type="RefSeq" id="XP_042916609.1">
    <property type="nucleotide sequence ID" value="XM_043069936.1"/>
</dbReference>
<dbReference type="PANTHER" id="PTHR13339">
    <property type="entry name" value="COP9 SIGNALOSOME COMPLEX SUBUNIT 8"/>
    <property type="match status" value="1"/>
</dbReference>
<dbReference type="KEGG" id="cre:CHLRE_14g608900v5"/>
<dbReference type="InterPro" id="IPR033205">
    <property type="entry name" value="COP9_CSN8"/>
</dbReference>
<proteinExistence type="predicted"/>
<dbReference type="Proteomes" id="UP000006906">
    <property type="component" value="Chromosome 14"/>
</dbReference>
<dbReference type="OrthoDB" id="559197at2759"/>
<dbReference type="GO" id="GO:0000338">
    <property type="term" value="P:protein deneddylation"/>
    <property type="evidence" value="ECO:0007669"/>
    <property type="project" value="InterPro"/>
</dbReference>
<organism evidence="2 3">
    <name type="scientific">Chlamydomonas reinhardtii</name>
    <name type="common">Chlamydomonas smithii</name>
    <dbReference type="NCBI Taxonomy" id="3055"/>
    <lineage>
        <taxon>Eukaryota</taxon>
        <taxon>Viridiplantae</taxon>
        <taxon>Chlorophyta</taxon>
        <taxon>core chlorophytes</taxon>
        <taxon>Chlorophyceae</taxon>
        <taxon>CS clade</taxon>
        <taxon>Chlamydomonadales</taxon>
        <taxon>Chlamydomonadaceae</taxon>
        <taxon>Chlamydomonas</taxon>
    </lineage>
</organism>
<dbReference type="EMBL" id="CM008975">
    <property type="protein sequence ID" value="PNW72850.1"/>
    <property type="molecule type" value="Genomic_DNA"/>
</dbReference>
<protein>
    <submittedName>
        <fullName evidence="2">Uncharacterized protein</fullName>
    </submittedName>
</protein>
<accession>A0A2K3CX56</accession>